<comment type="similarity">
    <text evidence="2">Belongs to the binding-protein-dependent transport system permease family. FecCD subfamily.</text>
</comment>
<evidence type="ECO:0000256" key="3">
    <source>
        <dbReference type="ARBA" id="ARBA00022448"/>
    </source>
</evidence>
<dbReference type="CDD" id="cd06550">
    <property type="entry name" value="TM_ABC_iron-siderophores_like"/>
    <property type="match status" value="1"/>
</dbReference>
<dbReference type="AlphaFoldDB" id="F2LWK5"/>
<feature type="transmembrane region" description="Helical" evidence="8">
    <location>
        <begin position="109"/>
        <end position="127"/>
    </location>
</feature>
<feature type="transmembrane region" description="Helical" evidence="8">
    <location>
        <begin position="56"/>
        <end position="77"/>
    </location>
</feature>
<accession>F2LWK5</accession>
<reference evidence="10" key="2">
    <citation type="submission" date="2011-03" db="EMBL/GenBank/DDBJ databases">
        <title>The complete genome of Hippea maritima DSM 10411.</title>
        <authorList>
            <consortium name="US DOE Joint Genome Institute (JGI-PGF)"/>
            <person name="Lucas S."/>
            <person name="Copeland A."/>
            <person name="Lapidus A."/>
            <person name="Bruce D."/>
            <person name="Goodwin L."/>
            <person name="Pitluck S."/>
            <person name="Peters L."/>
            <person name="Kyrpides N."/>
            <person name="Mavromatis K."/>
            <person name="Pagani I."/>
            <person name="Ivanova N."/>
            <person name="Mikhailova N."/>
            <person name="Lu M."/>
            <person name="Detter J.C."/>
            <person name="Tapia R."/>
            <person name="Han C."/>
            <person name="Land M."/>
            <person name="Hauser L."/>
            <person name="Markowitz V."/>
            <person name="Cheng J.-F."/>
            <person name="Hugenholtz P."/>
            <person name="Woyke T."/>
            <person name="Wu D."/>
            <person name="Spring S."/>
            <person name="Schroeder M."/>
            <person name="Brambilla E."/>
            <person name="Klenk H.-P."/>
            <person name="Eisen J.A."/>
        </authorList>
    </citation>
    <scope>NUCLEOTIDE SEQUENCE [LARGE SCALE GENOMIC DNA]</scope>
    <source>
        <strain evidence="10">ATCC 700847 / DSM 10411 / MH2</strain>
    </source>
</reference>
<dbReference type="PANTHER" id="PTHR30472">
    <property type="entry name" value="FERRIC ENTEROBACTIN TRANSPORT SYSTEM PERMEASE PROTEIN"/>
    <property type="match status" value="1"/>
</dbReference>
<feature type="transmembrane region" description="Helical" evidence="8">
    <location>
        <begin position="84"/>
        <end position="103"/>
    </location>
</feature>
<keyword evidence="5 8" id="KW-0812">Transmembrane</keyword>
<evidence type="ECO:0000256" key="6">
    <source>
        <dbReference type="ARBA" id="ARBA00022989"/>
    </source>
</evidence>
<dbReference type="InterPro" id="IPR037294">
    <property type="entry name" value="ABC_BtuC-like"/>
</dbReference>
<dbReference type="Gene3D" id="1.10.3470.10">
    <property type="entry name" value="ABC transporter involved in vitamin B12 uptake, BtuC"/>
    <property type="match status" value="1"/>
</dbReference>
<dbReference type="STRING" id="760142.Hipma_1149"/>
<dbReference type="Pfam" id="PF01032">
    <property type="entry name" value="FecCD"/>
    <property type="match status" value="1"/>
</dbReference>
<dbReference type="eggNOG" id="COG0609">
    <property type="taxonomic scope" value="Bacteria"/>
</dbReference>
<evidence type="ECO:0000313" key="10">
    <source>
        <dbReference type="Proteomes" id="UP000008139"/>
    </source>
</evidence>
<dbReference type="EMBL" id="CP002606">
    <property type="protein sequence ID" value="AEA34114.1"/>
    <property type="molecule type" value="Genomic_DNA"/>
</dbReference>
<dbReference type="GO" id="GO:0005886">
    <property type="term" value="C:plasma membrane"/>
    <property type="evidence" value="ECO:0007669"/>
    <property type="project" value="UniProtKB-SubCell"/>
</dbReference>
<sequence length="323" mass="34855">MKNSIKYALFLSFLVVSFVASLASGDSGFSLKELLLGLKGSNIDHVILFKLRLPRVVFGFFVGGALSVCGVILQALFRNPLTEPYTLGVSGGAALGVVISSLFNLERFAPLSGFLGSMFIVLTIYGFTIKKGRLSLDSMLLVGVMTSFISSSLVLFIMALSDPQKLHGIIFWMMGSLQWPTNFALWLVGLSSVSVAVIAFLFSWNLNALSIGEEDALYLGVDVETTKRVMFFISSLAVGISVSFAGIIGFVGLVVPHFFRIVFSQDHRFLVLLSFFGGGAFLILCDAIARSVVAPVELPVGVITGIIGGLAFIWAFLKTREFS</sequence>
<dbReference type="GO" id="GO:0022857">
    <property type="term" value="F:transmembrane transporter activity"/>
    <property type="evidence" value="ECO:0007669"/>
    <property type="project" value="InterPro"/>
</dbReference>
<keyword evidence="6 8" id="KW-1133">Transmembrane helix</keyword>
<comment type="subcellular location">
    <subcellularLocation>
        <location evidence="1">Cell membrane</location>
        <topology evidence="1">Multi-pass membrane protein</topology>
    </subcellularLocation>
</comment>
<dbReference type="Proteomes" id="UP000008139">
    <property type="component" value="Chromosome"/>
</dbReference>
<dbReference type="SUPFAM" id="SSF81345">
    <property type="entry name" value="ABC transporter involved in vitamin B12 uptake, BtuC"/>
    <property type="match status" value="1"/>
</dbReference>
<dbReference type="InterPro" id="IPR000522">
    <property type="entry name" value="ABC_transptr_permease_BtuC"/>
</dbReference>
<evidence type="ECO:0000256" key="7">
    <source>
        <dbReference type="ARBA" id="ARBA00023136"/>
    </source>
</evidence>
<proteinExistence type="inferred from homology"/>
<organism evidence="9 10">
    <name type="scientific">Hippea maritima (strain ATCC 700847 / DSM 10411 / MH2)</name>
    <dbReference type="NCBI Taxonomy" id="760142"/>
    <lineage>
        <taxon>Bacteria</taxon>
        <taxon>Pseudomonadati</taxon>
        <taxon>Campylobacterota</taxon>
        <taxon>Desulfurellia</taxon>
        <taxon>Desulfurellales</taxon>
        <taxon>Hippeaceae</taxon>
        <taxon>Hippea</taxon>
    </lineage>
</organism>
<keyword evidence="7 8" id="KW-0472">Membrane</keyword>
<evidence type="ECO:0000256" key="8">
    <source>
        <dbReference type="SAM" id="Phobius"/>
    </source>
</evidence>
<evidence type="ECO:0000313" key="9">
    <source>
        <dbReference type="EMBL" id="AEA34114.1"/>
    </source>
</evidence>
<evidence type="ECO:0000256" key="5">
    <source>
        <dbReference type="ARBA" id="ARBA00022692"/>
    </source>
</evidence>
<reference evidence="9 10" key="1">
    <citation type="journal article" date="2011" name="Stand. Genomic Sci.">
        <title>Complete genome sequence of the thermophilic sulfur-reducer Hippea maritima type strain (MH(2)).</title>
        <authorList>
            <person name="Huntemann M."/>
            <person name="Lu M."/>
            <person name="Nolan M."/>
            <person name="Lapidus A."/>
            <person name="Lucas S."/>
            <person name="Hammon N."/>
            <person name="Deshpande S."/>
            <person name="Cheng J.F."/>
            <person name="Tapia R."/>
            <person name="Han C."/>
            <person name="Goodwin L."/>
            <person name="Pitluck S."/>
            <person name="Liolios K."/>
            <person name="Pagani I."/>
            <person name="Ivanova N."/>
            <person name="Ovchinikova G."/>
            <person name="Pati A."/>
            <person name="Chen A."/>
            <person name="Palaniappan K."/>
            <person name="Land M."/>
            <person name="Hauser L."/>
            <person name="Jeffries C.D."/>
            <person name="Detter J.C."/>
            <person name="Brambilla E.M."/>
            <person name="Rohde M."/>
            <person name="Spring S."/>
            <person name="Goker M."/>
            <person name="Woyke T."/>
            <person name="Bristow J."/>
            <person name="Eisen J.A."/>
            <person name="Markowitz V."/>
            <person name="Hugenholtz P."/>
            <person name="Kyrpides N.C."/>
            <person name="Klenk H.P."/>
            <person name="Mavromatis K."/>
        </authorList>
    </citation>
    <scope>NUCLEOTIDE SEQUENCE [LARGE SCALE GENOMIC DNA]</scope>
    <source>
        <strain evidence="10">ATCC 700847 / DSM 10411 / MH2</strain>
    </source>
</reference>
<keyword evidence="3" id="KW-0813">Transport</keyword>
<dbReference type="RefSeq" id="WP_013682152.1">
    <property type="nucleotide sequence ID" value="NC_015318.1"/>
</dbReference>
<feature type="transmembrane region" description="Helical" evidence="8">
    <location>
        <begin position="229"/>
        <end position="255"/>
    </location>
</feature>
<dbReference type="FunCoup" id="F2LWK5">
    <property type="interactions" value="176"/>
</dbReference>
<keyword evidence="10" id="KW-1185">Reference proteome</keyword>
<evidence type="ECO:0000256" key="4">
    <source>
        <dbReference type="ARBA" id="ARBA00022475"/>
    </source>
</evidence>
<gene>
    <name evidence="9" type="ordered locus">Hipma_1149</name>
</gene>
<dbReference type="KEGG" id="hmr:Hipma_1149"/>
<feature type="transmembrane region" description="Helical" evidence="8">
    <location>
        <begin position="267"/>
        <end position="289"/>
    </location>
</feature>
<evidence type="ECO:0000256" key="1">
    <source>
        <dbReference type="ARBA" id="ARBA00004651"/>
    </source>
</evidence>
<feature type="transmembrane region" description="Helical" evidence="8">
    <location>
        <begin position="296"/>
        <end position="317"/>
    </location>
</feature>
<feature type="transmembrane region" description="Helical" evidence="8">
    <location>
        <begin position="139"/>
        <end position="160"/>
    </location>
</feature>
<dbReference type="HOGENOM" id="CLU_013016_0_0_7"/>
<dbReference type="InParanoid" id="F2LWK5"/>
<protein>
    <submittedName>
        <fullName evidence="9">ABC-type transporter, integral membrane subunit</fullName>
    </submittedName>
</protein>
<feature type="transmembrane region" description="Helical" evidence="8">
    <location>
        <begin position="183"/>
        <end position="208"/>
    </location>
</feature>
<dbReference type="PANTHER" id="PTHR30472:SF25">
    <property type="entry name" value="ABC TRANSPORTER PERMEASE PROTEIN MJ0876-RELATED"/>
    <property type="match status" value="1"/>
</dbReference>
<name>F2LWK5_HIPMA</name>
<evidence type="ECO:0000256" key="2">
    <source>
        <dbReference type="ARBA" id="ARBA00007935"/>
    </source>
</evidence>
<keyword evidence="4" id="KW-1003">Cell membrane</keyword>
<dbReference type="FunFam" id="1.10.3470.10:FF:000001">
    <property type="entry name" value="Vitamin B12 ABC transporter permease BtuC"/>
    <property type="match status" value="1"/>
</dbReference>